<keyword evidence="5 11" id="KW-0863">Zinc-finger</keyword>
<sequence length="488" mass="56805">MNINVKTEPQTVSNDWFAYQTDAGVTQSHYNCRTEEHIWNVCTCSCFQMKRFNKGRCMPELTCTASQTDEHLSTNQTKSPVSKSVQTEGITIDENSMSSHASKLHSTTLTRDTELEDENMVFDVELLEDNDYIESNDSDNDIQQPSNIEVNEDTLQANHGYSEREENYQDISENKKDCFSLENQYQPSQDITELFICMKCNLGFKCERHLENHENIIHNGTKPFKCDSCDKVFAHKNSLKIHKEAHKNKVSSNLERSGVLHHTKKQQAIQTTEKSFKCTICHKTFKQKGYLKVHIQIHRGEKEFKCNICNKDFATKSSLQTHNLIHQGQGEKPHKCTICDKAFAYKSTLNSHHRIHSAEKPYKCTICNKAFKQKDTLNIHQRIHSTEKPFKCTICNKAFKMKKYLYRHHRIHSRDQKPFKCTICNKGFTLKKYLHSHHQIHSGEKVLKCTICNETFTYRTDLNIHRRIHRGEKPCVQSVTKPSQERIL</sequence>
<dbReference type="FunFam" id="3.30.160.60:FF:000446">
    <property type="entry name" value="Zinc finger protein"/>
    <property type="match status" value="1"/>
</dbReference>
<dbReference type="GO" id="GO:0008270">
    <property type="term" value="F:zinc ion binding"/>
    <property type="evidence" value="ECO:0007669"/>
    <property type="project" value="UniProtKB-KW"/>
</dbReference>
<keyword evidence="7" id="KW-0805">Transcription regulation</keyword>
<feature type="domain" description="C2H2-type" evidence="12">
    <location>
        <begin position="362"/>
        <end position="389"/>
    </location>
</feature>
<evidence type="ECO:0000259" key="12">
    <source>
        <dbReference type="PROSITE" id="PS50157"/>
    </source>
</evidence>
<keyword evidence="9" id="KW-0804">Transcription</keyword>
<keyword evidence="6" id="KW-0862">Zinc</keyword>
<dbReference type="AlphaFoldDB" id="A0A913WPS9"/>
<feature type="domain" description="C2H2-type" evidence="12">
    <location>
        <begin position="276"/>
        <end position="303"/>
    </location>
</feature>
<feature type="domain" description="C2H2-type" evidence="12">
    <location>
        <begin position="447"/>
        <end position="474"/>
    </location>
</feature>
<organism evidence="13 14">
    <name type="scientific">Exaiptasia diaphana</name>
    <name type="common">Tropical sea anemone</name>
    <name type="synonym">Aiptasia pulchella</name>
    <dbReference type="NCBI Taxonomy" id="2652724"/>
    <lineage>
        <taxon>Eukaryota</taxon>
        <taxon>Metazoa</taxon>
        <taxon>Cnidaria</taxon>
        <taxon>Anthozoa</taxon>
        <taxon>Hexacorallia</taxon>
        <taxon>Actiniaria</taxon>
        <taxon>Aiptasiidae</taxon>
        <taxon>Exaiptasia</taxon>
    </lineage>
</organism>
<keyword evidence="4" id="KW-0677">Repeat</keyword>
<dbReference type="GO" id="GO:0000977">
    <property type="term" value="F:RNA polymerase II transcription regulatory region sequence-specific DNA binding"/>
    <property type="evidence" value="ECO:0007669"/>
    <property type="project" value="TreeGrafter"/>
</dbReference>
<dbReference type="EnsemblMetazoa" id="XM_021036586.2">
    <property type="protein sequence ID" value="XP_020892245.2"/>
    <property type="gene ID" value="LOC110231562"/>
</dbReference>
<dbReference type="SMART" id="SM00355">
    <property type="entry name" value="ZnF_C2H2"/>
    <property type="match status" value="9"/>
</dbReference>
<dbReference type="PROSITE" id="PS50157">
    <property type="entry name" value="ZINC_FINGER_C2H2_2"/>
    <property type="match status" value="9"/>
</dbReference>
<evidence type="ECO:0000256" key="2">
    <source>
        <dbReference type="ARBA" id="ARBA00004123"/>
    </source>
</evidence>
<proteinExistence type="predicted"/>
<dbReference type="FunFam" id="3.30.160.60:FF:000100">
    <property type="entry name" value="Zinc finger 45-like"/>
    <property type="match status" value="1"/>
</dbReference>
<keyword evidence="14" id="KW-1185">Reference proteome</keyword>
<comment type="subcellular location">
    <subcellularLocation>
        <location evidence="2">Nucleus</location>
    </subcellularLocation>
</comment>
<evidence type="ECO:0000256" key="9">
    <source>
        <dbReference type="ARBA" id="ARBA00023163"/>
    </source>
</evidence>
<evidence type="ECO:0000256" key="7">
    <source>
        <dbReference type="ARBA" id="ARBA00023015"/>
    </source>
</evidence>
<dbReference type="FunFam" id="3.30.160.60:FF:000012">
    <property type="entry name" value="RB-associated KRAB zinc finger protein-like"/>
    <property type="match status" value="1"/>
</dbReference>
<keyword evidence="8" id="KW-0238">DNA-binding</keyword>
<evidence type="ECO:0000256" key="8">
    <source>
        <dbReference type="ARBA" id="ARBA00023125"/>
    </source>
</evidence>
<dbReference type="SUPFAM" id="SSF57667">
    <property type="entry name" value="beta-beta-alpha zinc fingers"/>
    <property type="match status" value="5"/>
</dbReference>
<evidence type="ECO:0000256" key="6">
    <source>
        <dbReference type="ARBA" id="ARBA00022833"/>
    </source>
</evidence>
<dbReference type="FunFam" id="3.30.160.60:FF:000706">
    <property type="entry name" value="Zinc finger protein"/>
    <property type="match status" value="1"/>
</dbReference>
<dbReference type="PANTHER" id="PTHR24381:SF393">
    <property type="entry name" value="CHROMATIN-LINKED ADAPTOR FOR MSL PROTEINS, ISOFORM B"/>
    <property type="match status" value="1"/>
</dbReference>
<feature type="domain" description="C2H2-type" evidence="12">
    <location>
        <begin position="334"/>
        <end position="361"/>
    </location>
</feature>
<evidence type="ECO:0000256" key="11">
    <source>
        <dbReference type="PROSITE-ProRule" id="PRU00042"/>
    </source>
</evidence>
<feature type="domain" description="C2H2-type" evidence="12">
    <location>
        <begin position="304"/>
        <end position="331"/>
    </location>
</feature>
<dbReference type="KEGG" id="epa:110231562"/>
<feature type="domain" description="C2H2-type" evidence="12">
    <location>
        <begin position="419"/>
        <end position="446"/>
    </location>
</feature>
<keyword evidence="10" id="KW-0539">Nucleus</keyword>
<evidence type="ECO:0000313" key="13">
    <source>
        <dbReference type="EnsemblMetazoa" id="XP_020892245.2"/>
    </source>
</evidence>
<evidence type="ECO:0000313" key="14">
    <source>
        <dbReference type="Proteomes" id="UP000887567"/>
    </source>
</evidence>
<feature type="domain" description="C2H2-type" evidence="12">
    <location>
        <begin position="195"/>
        <end position="223"/>
    </location>
</feature>
<dbReference type="PANTHER" id="PTHR24381">
    <property type="entry name" value="ZINC FINGER PROTEIN"/>
    <property type="match status" value="1"/>
</dbReference>
<dbReference type="Proteomes" id="UP000887567">
    <property type="component" value="Unplaced"/>
</dbReference>
<dbReference type="PROSITE" id="PS00028">
    <property type="entry name" value="ZINC_FINGER_C2H2_1"/>
    <property type="match status" value="9"/>
</dbReference>
<dbReference type="GeneID" id="110231562"/>
<dbReference type="OrthoDB" id="1095242at2759"/>
<dbReference type="InterPro" id="IPR036236">
    <property type="entry name" value="Znf_C2H2_sf"/>
</dbReference>
<dbReference type="RefSeq" id="XP_020892245.2">
    <property type="nucleotide sequence ID" value="XM_021036586.2"/>
</dbReference>
<reference evidence="13" key="1">
    <citation type="submission" date="2022-11" db="UniProtKB">
        <authorList>
            <consortium name="EnsemblMetazoa"/>
        </authorList>
    </citation>
    <scope>IDENTIFICATION</scope>
</reference>
<dbReference type="FunFam" id="3.30.160.60:FF:000624">
    <property type="entry name" value="zinc finger protein 697"/>
    <property type="match status" value="2"/>
</dbReference>
<feature type="domain" description="C2H2-type" evidence="12">
    <location>
        <begin position="390"/>
        <end position="417"/>
    </location>
</feature>
<dbReference type="GO" id="GO:0000981">
    <property type="term" value="F:DNA-binding transcription factor activity, RNA polymerase II-specific"/>
    <property type="evidence" value="ECO:0007669"/>
    <property type="project" value="TreeGrafter"/>
</dbReference>
<accession>A0A913WPS9</accession>
<feature type="domain" description="C2H2-type" evidence="12">
    <location>
        <begin position="224"/>
        <end position="251"/>
    </location>
</feature>
<evidence type="ECO:0000256" key="1">
    <source>
        <dbReference type="ARBA" id="ARBA00003767"/>
    </source>
</evidence>
<dbReference type="Pfam" id="PF00096">
    <property type="entry name" value="zf-C2H2"/>
    <property type="match status" value="7"/>
</dbReference>
<evidence type="ECO:0000256" key="10">
    <source>
        <dbReference type="ARBA" id="ARBA00023242"/>
    </source>
</evidence>
<dbReference type="GO" id="GO:0005634">
    <property type="term" value="C:nucleus"/>
    <property type="evidence" value="ECO:0007669"/>
    <property type="project" value="UniProtKB-SubCell"/>
</dbReference>
<evidence type="ECO:0000256" key="5">
    <source>
        <dbReference type="ARBA" id="ARBA00022771"/>
    </source>
</evidence>
<protein>
    <recommendedName>
        <fullName evidence="12">C2H2-type domain-containing protein</fullName>
    </recommendedName>
</protein>
<dbReference type="InterPro" id="IPR013087">
    <property type="entry name" value="Znf_C2H2_type"/>
</dbReference>
<dbReference type="Gene3D" id="3.30.160.60">
    <property type="entry name" value="Classic Zinc Finger"/>
    <property type="match status" value="8"/>
</dbReference>
<dbReference type="FunFam" id="3.30.160.60:FF:000634">
    <property type="entry name" value="Zinc finger X-chromosomal protein"/>
    <property type="match status" value="1"/>
</dbReference>
<comment type="function">
    <text evidence="1">May be involved in transcriptional regulation.</text>
</comment>
<evidence type="ECO:0000256" key="4">
    <source>
        <dbReference type="ARBA" id="ARBA00022737"/>
    </source>
</evidence>
<keyword evidence="3" id="KW-0479">Metal-binding</keyword>
<evidence type="ECO:0000256" key="3">
    <source>
        <dbReference type="ARBA" id="ARBA00022723"/>
    </source>
</evidence>
<name>A0A913WPS9_EXADI</name>
<dbReference type="FunFam" id="3.30.160.60:FF:000902">
    <property type="entry name" value="Zinc finger protein 445"/>
    <property type="match status" value="1"/>
</dbReference>